<dbReference type="Proteomes" id="UP001589535">
    <property type="component" value="Unassembled WGS sequence"/>
</dbReference>
<dbReference type="EMBL" id="JBHMBK010000016">
    <property type="protein sequence ID" value="MFB9686792.1"/>
    <property type="molecule type" value="Genomic_DNA"/>
</dbReference>
<comment type="similarity">
    <text evidence="1">Belongs to the short-chain dehydrogenases/reductases (SDR) family.</text>
</comment>
<dbReference type="EC" id="1.1.1.-" evidence="4"/>
<evidence type="ECO:0000259" key="3">
    <source>
        <dbReference type="SMART" id="SM00822"/>
    </source>
</evidence>
<organism evidence="4 5">
    <name type="scientific">Amycolatopsis plumensis</name>
    <dbReference type="NCBI Taxonomy" id="236508"/>
    <lineage>
        <taxon>Bacteria</taxon>
        <taxon>Bacillati</taxon>
        <taxon>Actinomycetota</taxon>
        <taxon>Actinomycetes</taxon>
        <taxon>Pseudonocardiales</taxon>
        <taxon>Pseudonocardiaceae</taxon>
        <taxon>Amycolatopsis</taxon>
    </lineage>
</organism>
<sequence length="261" mass="27365">MSKLTAQSRFDVSGKSFLITGATGTLGSEAARALSAAGANLTLAGGNAERLKELAAELPRSSVRVQRRPESAHDAAAMVAEAEDAFGRLDGVLTAAGMNKVSPIVDMPLEDFETVMDANVRGSWLTCQAVGRRLLEQGTGGSVVLVSSTRGKLGHPAGYSAYSPSKAAVDVLAKTLAAEWGPHGIRVNALAPTVFRSELTAWMYEDDEVGTATREAMLSRIPLGRLAEPEDFVGALIYLLSDASAFLTGQVLYLDGGYTAC</sequence>
<dbReference type="RefSeq" id="WP_378196540.1">
    <property type="nucleotide sequence ID" value="NZ_JBHMBK010000016.1"/>
</dbReference>
<dbReference type="Pfam" id="PF13561">
    <property type="entry name" value="adh_short_C2"/>
    <property type="match status" value="1"/>
</dbReference>
<reference evidence="4 5" key="1">
    <citation type="submission" date="2024-09" db="EMBL/GenBank/DDBJ databases">
        <authorList>
            <person name="Sun Q."/>
            <person name="Mori K."/>
        </authorList>
    </citation>
    <scope>NUCLEOTIDE SEQUENCE [LARGE SCALE GENOMIC DNA]</scope>
    <source>
        <strain evidence="4 5">JCM 13852</strain>
    </source>
</reference>
<protein>
    <submittedName>
        <fullName evidence="4">SDR family NAD(P)-dependent oxidoreductase</fullName>
        <ecNumber evidence="4">1.1.1.-</ecNumber>
    </submittedName>
</protein>
<dbReference type="SUPFAM" id="SSF51735">
    <property type="entry name" value="NAD(P)-binding Rossmann-fold domains"/>
    <property type="match status" value="1"/>
</dbReference>
<keyword evidence="2 4" id="KW-0560">Oxidoreductase</keyword>
<dbReference type="GO" id="GO:0016491">
    <property type="term" value="F:oxidoreductase activity"/>
    <property type="evidence" value="ECO:0007669"/>
    <property type="project" value="UniProtKB-KW"/>
</dbReference>
<dbReference type="InterPro" id="IPR057326">
    <property type="entry name" value="KR_dom"/>
</dbReference>
<dbReference type="Gene3D" id="3.40.50.720">
    <property type="entry name" value="NAD(P)-binding Rossmann-like Domain"/>
    <property type="match status" value="1"/>
</dbReference>
<dbReference type="InterPro" id="IPR036291">
    <property type="entry name" value="NAD(P)-bd_dom_sf"/>
</dbReference>
<dbReference type="PANTHER" id="PTHR42760:SF133">
    <property type="entry name" value="3-OXOACYL-[ACYL-CARRIER-PROTEIN] REDUCTASE"/>
    <property type="match status" value="1"/>
</dbReference>
<dbReference type="PRINTS" id="PR00081">
    <property type="entry name" value="GDHRDH"/>
</dbReference>
<keyword evidence="5" id="KW-1185">Reference proteome</keyword>
<evidence type="ECO:0000256" key="1">
    <source>
        <dbReference type="ARBA" id="ARBA00006484"/>
    </source>
</evidence>
<proteinExistence type="inferred from homology"/>
<accession>A0ABV5U6A2</accession>
<feature type="domain" description="Ketoreductase" evidence="3">
    <location>
        <begin position="15"/>
        <end position="193"/>
    </location>
</feature>
<gene>
    <name evidence="4" type="ORF">ACFFTO_21640</name>
</gene>
<evidence type="ECO:0000313" key="4">
    <source>
        <dbReference type="EMBL" id="MFB9686792.1"/>
    </source>
</evidence>
<name>A0ABV5U6A2_9PSEU</name>
<dbReference type="PANTHER" id="PTHR42760">
    <property type="entry name" value="SHORT-CHAIN DEHYDROGENASES/REDUCTASES FAMILY MEMBER"/>
    <property type="match status" value="1"/>
</dbReference>
<dbReference type="SMART" id="SM00822">
    <property type="entry name" value="PKS_KR"/>
    <property type="match status" value="1"/>
</dbReference>
<comment type="caution">
    <text evidence="4">The sequence shown here is derived from an EMBL/GenBank/DDBJ whole genome shotgun (WGS) entry which is preliminary data.</text>
</comment>
<dbReference type="CDD" id="cd05233">
    <property type="entry name" value="SDR_c"/>
    <property type="match status" value="1"/>
</dbReference>
<evidence type="ECO:0000256" key="2">
    <source>
        <dbReference type="ARBA" id="ARBA00023002"/>
    </source>
</evidence>
<evidence type="ECO:0000313" key="5">
    <source>
        <dbReference type="Proteomes" id="UP001589535"/>
    </source>
</evidence>
<dbReference type="InterPro" id="IPR002347">
    <property type="entry name" value="SDR_fam"/>
</dbReference>